<proteinExistence type="predicted"/>
<protein>
    <submittedName>
        <fullName evidence="2">Uncharacterized protein</fullName>
    </submittedName>
</protein>
<dbReference type="Proteomes" id="UP001268864">
    <property type="component" value="Unassembled WGS sequence"/>
</dbReference>
<reference evidence="2 3" key="1">
    <citation type="submission" date="2022-06" db="EMBL/GenBank/DDBJ databases">
        <title>Halomicroarcula sp. a new haloarchaeum isolate from saline soil.</title>
        <authorList>
            <person name="Strakova D."/>
            <person name="Galisteo C."/>
            <person name="Sanchez-Porro C."/>
            <person name="Ventosa A."/>
        </authorList>
    </citation>
    <scope>NUCLEOTIDE SEQUENCE [LARGE SCALE GENOMIC DNA]</scope>
    <source>
        <strain evidence="2 3">S3CR25-11</strain>
    </source>
</reference>
<evidence type="ECO:0000313" key="2">
    <source>
        <dbReference type="EMBL" id="MDS0283678.1"/>
    </source>
</evidence>
<comment type="caution">
    <text evidence="2">The sequence shown here is derived from an EMBL/GenBank/DDBJ whole genome shotgun (WGS) entry which is preliminary data.</text>
</comment>
<organism evidence="2 3">
    <name type="scientific">Haloarcula onubensis</name>
    <dbReference type="NCBI Taxonomy" id="2950539"/>
    <lineage>
        <taxon>Archaea</taxon>
        <taxon>Methanobacteriati</taxon>
        <taxon>Methanobacteriota</taxon>
        <taxon>Stenosarchaea group</taxon>
        <taxon>Halobacteria</taxon>
        <taxon>Halobacteriales</taxon>
        <taxon>Haloarculaceae</taxon>
        <taxon>Haloarcula</taxon>
    </lineage>
</organism>
<evidence type="ECO:0000256" key="1">
    <source>
        <dbReference type="SAM" id="MobiDB-lite"/>
    </source>
</evidence>
<feature type="compositionally biased region" description="Low complexity" evidence="1">
    <location>
        <begin position="11"/>
        <end position="34"/>
    </location>
</feature>
<evidence type="ECO:0000313" key="3">
    <source>
        <dbReference type="Proteomes" id="UP001268864"/>
    </source>
</evidence>
<dbReference type="EMBL" id="JAMQOS010000005">
    <property type="protein sequence ID" value="MDS0283678.1"/>
    <property type="molecule type" value="Genomic_DNA"/>
</dbReference>
<sequence>MIGPLLRRFLSGTTGDDSGDASGDSGDDAGFAGSVLDWSVNYGHGPDGGQQEAAREMAEIQATAERLEAQDRHRR</sequence>
<accession>A0ABU2FSD3</accession>
<feature type="compositionally biased region" description="Basic and acidic residues" evidence="1">
    <location>
        <begin position="65"/>
        <end position="75"/>
    </location>
</feature>
<feature type="region of interest" description="Disordered" evidence="1">
    <location>
        <begin position="1"/>
        <end position="75"/>
    </location>
</feature>
<gene>
    <name evidence="2" type="ORF">NDI86_16240</name>
</gene>
<keyword evidence="3" id="KW-1185">Reference proteome</keyword>
<dbReference type="RefSeq" id="WP_310901509.1">
    <property type="nucleotide sequence ID" value="NZ_JAMQOS010000005.1"/>
</dbReference>
<name>A0ABU2FSD3_9EURY</name>